<evidence type="ECO:0000256" key="5">
    <source>
        <dbReference type="PIRSR" id="PIRSR019574-1"/>
    </source>
</evidence>
<dbReference type="Gene3D" id="3.40.190.10">
    <property type="entry name" value="Periplasmic binding protein-like II"/>
    <property type="match status" value="2"/>
</dbReference>
<dbReference type="GO" id="GO:0019808">
    <property type="term" value="F:polyamine binding"/>
    <property type="evidence" value="ECO:0007669"/>
    <property type="project" value="InterPro"/>
</dbReference>
<comment type="subcellular location">
    <subcellularLocation>
        <location evidence="1">Periplasm</location>
    </subcellularLocation>
</comment>
<feature type="binding site" evidence="5">
    <location>
        <position position="98"/>
    </location>
    <ligand>
        <name>spermidine</name>
        <dbReference type="ChEBI" id="CHEBI:57834"/>
    </ligand>
</feature>
<feature type="chain" id="PRO_5042538546" evidence="6">
    <location>
        <begin position="21"/>
        <end position="363"/>
    </location>
</feature>
<evidence type="ECO:0000256" key="6">
    <source>
        <dbReference type="SAM" id="SignalP"/>
    </source>
</evidence>
<accession>A0AAJ1VR78</accession>
<proteinExistence type="predicted"/>
<dbReference type="PANTHER" id="PTHR30222:SF17">
    <property type="entry name" value="SPERMIDINE_PUTRESCINE-BINDING PERIPLASMIC PROTEIN"/>
    <property type="match status" value="1"/>
</dbReference>
<sequence>MKKILSALFAIVLVIAALFAAQHYLIAKENAATGTSGSSAKVLNIYNWGDYIDPSLITKFTKETGYQVNYETFDSNEAMYTKVKQGGTAYDIIVPSDYMVEKMRRENLLLPIDEKKFTALKYYDKRFLNKSFDPGNKYSIPYFWGTLGIIYNDKFVRKSEVQHWDQLWSSRFRSKILLVDSARDDFAFSLISMGKSVNDKNSATVQAAKAKLDALMPNVKAILDDEIVMYMAQEEAPVGVTWSGEAAEMIAENKHLHYVIPKEGSNIWFDNLAIPKTAKHFKAIYKFLNFMSEPKNAAQNAEYVEYATPNKAARKLLPKAITGDKQFYPDDQTIKNLHVYSDLGPKWTQIYNDLFLEFKMTNH</sequence>
<dbReference type="PIRSF" id="PIRSF019574">
    <property type="entry name" value="Periplasmic_polyamine_BP"/>
    <property type="match status" value="1"/>
</dbReference>
<dbReference type="SUPFAM" id="SSF53850">
    <property type="entry name" value="Periplasmic binding protein-like II"/>
    <property type="match status" value="1"/>
</dbReference>
<evidence type="ECO:0000256" key="3">
    <source>
        <dbReference type="ARBA" id="ARBA00022729"/>
    </source>
</evidence>
<gene>
    <name evidence="7" type="ORF">EVC35_08590</name>
</gene>
<name>A0AAJ1VR78_9LACO</name>
<evidence type="ECO:0000313" key="8">
    <source>
        <dbReference type="Proteomes" id="UP001167919"/>
    </source>
</evidence>
<dbReference type="PANTHER" id="PTHR30222">
    <property type="entry name" value="SPERMIDINE/PUTRESCINE-BINDING PERIPLASMIC PROTEIN"/>
    <property type="match status" value="1"/>
</dbReference>
<dbReference type="PRINTS" id="PR00909">
    <property type="entry name" value="SPERMDNBNDNG"/>
</dbReference>
<reference evidence="7" key="1">
    <citation type="submission" date="2019-01" db="EMBL/GenBank/DDBJ databases">
        <title>Oenococcus sicerae UCMA17102.</title>
        <authorList>
            <person name="Cousin F.J."/>
            <person name="Le Guellec R."/>
            <person name="Cretenet M."/>
        </authorList>
    </citation>
    <scope>NUCLEOTIDE SEQUENCE</scope>
    <source>
        <strain evidence="7">UCMA17102</strain>
    </source>
</reference>
<keyword evidence="2" id="KW-0813">Transport</keyword>
<dbReference type="CDD" id="cd13663">
    <property type="entry name" value="PBP2_PotD_PotF_like_2"/>
    <property type="match status" value="1"/>
</dbReference>
<dbReference type="InterPro" id="IPR001188">
    <property type="entry name" value="Sperm_putr-bd"/>
</dbReference>
<evidence type="ECO:0000256" key="2">
    <source>
        <dbReference type="ARBA" id="ARBA00022448"/>
    </source>
</evidence>
<keyword evidence="4" id="KW-0574">Periplasm</keyword>
<evidence type="ECO:0000256" key="4">
    <source>
        <dbReference type="ARBA" id="ARBA00022764"/>
    </source>
</evidence>
<protein>
    <submittedName>
        <fullName evidence="7">ABC transporter substrate-binding protein</fullName>
    </submittedName>
</protein>
<evidence type="ECO:0000256" key="1">
    <source>
        <dbReference type="ARBA" id="ARBA00004418"/>
    </source>
</evidence>
<dbReference type="AlphaFoldDB" id="A0AAJ1VR78"/>
<evidence type="ECO:0000313" key="7">
    <source>
        <dbReference type="EMBL" id="MDN6901042.1"/>
    </source>
</evidence>
<dbReference type="GO" id="GO:0015846">
    <property type="term" value="P:polyamine transport"/>
    <property type="evidence" value="ECO:0007669"/>
    <property type="project" value="InterPro"/>
</dbReference>
<organism evidence="7 8">
    <name type="scientific">Oenococcus sicerae</name>
    <dbReference type="NCBI Taxonomy" id="2203724"/>
    <lineage>
        <taxon>Bacteria</taxon>
        <taxon>Bacillati</taxon>
        <taxon>Bacillota</taxon>
        <taxon>Bacilli</taxon>
        <taxon>Lactobacillales</taxon>
        <taxon>Lactobacillaceae</taxon>
        <taxon>Oenococcus</taxon>
    </lineage>
</organism>
<dbReference type="EMBL" id="SDWY01000005">
    <property type="protein sequence ID" value="MDN6901042.1"/>
    <property type="molecule type" value="Genomic_DNA"/>
</dbReference>
<comment type="caution">
    <text evidence="7">The sequence shown here is derived from an EMBL/GenBank/DDBJ whole genome shotgun (WGS) entry which is preliminary data.</text>
</comment>
<dbReference type="Proteomes" id="UP001167919">
    <property type="component" value="Unassembled WGS sequence"/>
</dbReference>
<dbReference type="RefSeq" id="WP_301711515.1">
    <property type="nucleotide sequence ID" value="NZ_SDWY01000005.1"/>
</dbReference>
<feature type="signal peptide" evidence="6">
    <location>
        <begin position="1"/>
        <end position="20"/>
    </location>
</feature>
<keyword evidence="3 6" id="KW-0732">Signal</keyword>
<dbReference type="Pfam" id="PF13416">
    <property type="entry name" value="SBP_bac_8"/>
    <property type="match status" value="1"/>
</dbReference>
<dbReference type="GO" id="GO:0042597">
    <property type="term" value="C:periplasmic space"/>
    <property type="evidence" value="ECO:0007669"/>
    <property type="project" value="UniProtKB-SubCell"/>
</dbReference>
<dbReference type="InterPro" id="IPR006059">
    <property type="entry name" value="SBP"/>
</dbReference>